<comment type="caution">
    <text evidence="10">The sequence shown here is derived from an EMBL/GenBank/DDBJ whole genome shotgun (WGS) entry which is preliminary data.</text>
</comment>
<dbReference type="InterPro" id="IPR029063">
    <property type="entry name" value="SAM-dependent_MTases_sf"/>
</dbReference>
<accession>A0ABW5MZC6</accession>
<feature type="domain" description="DNA methylase adenine-specific" evidence="8">
    <location>
        <begin position="136"/>
        <end position="453"/>
    </location>
</feature>
<name>A0ABW5MZC6_9FLAO</name>
<dbReference type="PANTHER" id="PTHR42933">
    <property type="entry name" value="SLR6095 PROTEIN"/>
    <property type="match status" value="1"/>
</dbReference>
<evidence type="ECO:0000256" key="4">
    <source>
        <dbReference type="ARBA" id="ARBA00022679"/>
    </source>
</evidence>
<reference evidence="11" key="1">
    <citation type="journal article" date="2019" name="Int. J. Syst. Evol. Microbiol.">
        <title>The Global Catalogue of Microorganisms (GCM) 10K type strain sequencing project: providing services to taxonomists for standard genome sequencing and annotation.</title>
        <authorList>
            <consortium name="The Broad Institute Genomics Platform"/>
            <consortium name="The Broad Institute Genome Sequencing Center for Infectious Disease"/>
            <person name="Wu L."/>
            <person name="Ma J."/>
        </authorList>
    </citation>
    <scope>NUCLEOTIDE SEQUENCE [LARGE SCALE GENOMIC DNA]</scope>
    <source>
        <strain evidence="11">KCTC 52368</strain>
    </source>
</reference>
<dbReference type="GO" id="GO:0032259">
    <property type="term" value="P:methylation"/>
    <property type="evidence" value="ECO:0007669"/>
    <property type="project" value="UniProtKB-KW"/>
</dbReference>
<dbReference type="InterPro" id="IPR038333">
    <property type="entry name" value="T1MK-like_N_sf"/>
</dbReference>
<comment type="catalytic activity">
    <reaction evidence="7">
        <text>a 2'-deoxyadenosine in DNA + S-adenosyl-L-methionine = an N(6)-methyl-2'-deoxyadenosine in DNA + S-adenosyl-L-homocysteine + H(+)</text>
        <dbReference type="Rhea" id="RHEA:15197"/>
        <dbReference type="Rhea" id="RHEA-COMP:12418"/>
        <dbReference type="Rhea" id="RHEA-COMP:12419"/>
        <dbReference type="ChEBI" id="CHEBI:15378"/>
        <dbReference type="ChEBI" id="CHEBI:57856"/>
        <dbReference type="ChEBI" id="CHEBI:59789"/>
        <dbReference type="ChEBI" id="CHEBI:90615"/>
        <dbReference type="ChEBI" id="CHEBI:90616"/>
        <dbReference type="EC" id="2.1.1.72"/>
    </reaction>
</comment>
<organism evidence="10 11">
    <name type="scientific">Croceitalea marina</name>
    <dbReference type="NCBI Taxonomy" id="1775166"/>
    <lineage>
        <taxon>Bacteria</taxon>
        <taxon>Pseudomonadati</taxon>
        <taxon>Bacteroidota</taxon>
        <taxon>Flavobacteriia</taxon>
        <taxon>Flavobacteriales</taxon>
        <taxon>Flavobacteriaceae</taxon>
        <taxon>Croceitalea</taxon>
    </lineage>
</organism>
<keyword evidence="5" id="KW-0949">S-adenosyl-L-methionine</keyword>
<evidence type="ECO:0000256" key="3">
    <source>
        <dbReference type="ARBA" id="ARBA00022603"/>
    </source>
</evidence>
<dbReference type="EC" id="2.1.1.72" evidence="2"/>
<evidence type="ECO:0000256" key="6">
    <source>
        <dbReference type="ARBA" id="ARBA00022747"/>
    </source>
</evidence>
<dbReference type="RefSeq" id="WP_377767394.1">
    <property type="nucleotide sequence ID" value="NZ_JBHULB010000017.1"/>
</dbReference>
<evidence type="ECO:0000259" key="9">
    <source>
        <dbReference type="Pfam" id="PF12161"/>
    </source>
</evidence>
<dbReference type="GO" id="GO:0008168">
    <property type="term" value="F:methyltransferase activity"/>
    <property type="evidence" value="ECO:0007669"/>
    <property type="project" value="UniProtKB-KW"/>
</dbReference>
<evidence type="ECO:0000256" key="5">
    <source>
        <dbReference type="ARBA" id="ARBA00022691"/>
    </source>
</evidence>
<dbReference type="Gene3D" id="1.20.1260.30">
    <property type="match status" value="1"/>
</dbReference>
<evidence type="ECO:0000256" key="7">
    <source>
        <dbReference type="ARBA" id="ARBA00047942"/>
    </source>
</evidence>
<comment type="similarity">
    <text evidence="1">Belongs to the N(4)/N(6)-methyltransferase family.</text>
</comment>
<evidence type="ECO:0000259" key="8">
    <source>
        <dbReference type="Pfam" id="PF02384"/>
    </source>
</evidence>
<keyword evidence="6" id="KW-0680">Restriction system</keyword>
<dbReference type="InterPro" id="IPR002052">
    <property type="entry name" value="DNA_methylase_N6_adenine_CS"/>
</dbReference>
<dbReference type="Proteomes" id="UP001597526">
    <property type="component" value="Unassembled WGS sequence"/>
</dbReference>
<dbReference type="PANTHER" id="PTHR42933:SF4">
    <property type="entry name" value="TYPE I RESTRICTION ENZYME ECOKI METHYLASE SUBUNIT"/>
    <property type="match status" value="1"/>
</dbReference>
<dbReference type="Pfam" id="PF02384">
    <property type="entry name" value="N6_Mtase"/>
    <property type="match status" value="1"/>
</dbReference>
<protein>
    <recommendedName>
        <fullName evidence="2">site-specific DNA-methyltransferase (adenine-specific)</fullName>
        <ecNumber evidence="2">2.1.1.72</ecNumber>
    </recommendedName>
</protein>
<dbReference type="Pfam" id="PF12161">
    <property type="entry name" value="HsdM_N"/>
    <property type="match status" value="1"/>
</dbReference>
<keyword evidence="11" id="KW-1185">Reference proteome</keyword>
<gene>
    <name evidence="10" type="ORF">ACFSQJ_13045</name>
</gene>
<dbReference type="InterPro" id="IPR051537">
    <property type="entry name" value="DNA_Adenine_Mtase"/>
</dbReference>
<dbReference type="PROSITE" id="PS00092">
    <property type="entry name" value="N6_MTASE"/>
    <property type="match status" value="1"/>
</dbReference>
<evidence type="ECO:0000313" key="10">
    <source>
        <dbReference type="EMBL" id="MFD2587866.1"/>
    </source>
</evidence>
<proteinExistence type="inferred from homology"/>
<dbReference type="InterPro" id="IPR022749">
    <property type="entry name" value="D12N6_MeTrfase_N"/>
</dbReference>
<dbReference type="Gene3D" id="3.40.50.150">
    <property type="entry name" value="Vaccinia Virus protein VP39"/>
    <property type="match status" value="1"/>
</dbReference>
<evidence type="ECO:0000313" key="11">
    <source>
        <dbReference type="Proteomes" id="UP001597526"/>
    </source>
</evidence>
<evidence type="ECO:0000256" key="1">
    <source>
        <dbReference type="ARBA" id="ARBA00006594"/>
    </source>
</evidence>
<dbReference type="EMBL" id="JBHULB010000017">
    <property type="protein sequence ID" value="MFD2587866.1"/>
    <property type="molecule type" value="Genomic_DNA"/>
</dbReference>
<keyword evidence="3 10" id="KW-0489">Methyltransferase</keyword>
<feature type="domain" description="N6 adenine-specific DNA methyltransferase N-terminal" evidence="9">
    <location>
        <begin position="8"/>
        <end position="126"/>
    </location>
</feature>
<dbReference type="SUPFAM" id="SSF53335">
    <property type="entry name" value="S-adenosyl-L-methionine-dependent methyltransferases"/>
    <property type="match status" value="1"/>
</dbReference>
<dbReference type="PRINTS" id="PR00507">
    <property type="entry name" value="N12N6MTFRASE"/>
</dbReference>
<sequence>MTDSTIISKIWNLANVLRDDGVGYGDYLEQITYLLFLKMADELNKPPYNKGLPFPKLKDVEGNEIEDADTCNWETLSGKRGAELEAFYSQLLRTLSTEKGILGQIFTKSQNKIQDPAKLLKVINLIDKENWSMMGTDIKGKIYEGLLEKNAEDTKSGAGQYFTPRSLIRTMVACVQPKPMKTIADPASGTGGFFLAAYDWIVANHNLDRQEKEFLKNYTFHGNEIVASTRRMCLMNMYLHNIGEIDGNSFINANDALIADDGNRYDYVLANPPFGKKSSMTITNEQGEIEKEDLSYNRQDFWETTSNKQLNFLQHIKTMLKITGEAAVVLPDNILFEGGAGEEVRKQLMKTTDLHTILRLPTGVFYAQGVKANVLFFDNKPASKEAWTKDIWIYDYRTNIHHTLKKKPMMMGDLEDFVKCYNPENRNKRKATWSEENQDGRWRKYSYDEIIARDKTSLDIFWLKDKSLTDLDNLPDPDILATEIIENIESGLNSFKEIIETLAE</sequence>
<keyword evidence="4" id="KW-0808">Transferase</keyword>
<dbReference type="InterPro" id="IPR003356">
    <property type="entry name" value="DNA_methylase_A-5"/>
</dbReference>
<evidence type="ECO:0000256" key="2">
    <source>
        <dbReference type="ARBA" id="ARBA00011900"/>
    </source>
</evidence>